<gene>
    <name evidence="1" type="ORF">OF850_21730</name>
</gene>
<keyword evidence="2" id="KW-1185">Reference proteome</keyword>
<protein>
    <submittedName>
        <fullName evidence="1">Uncharacterized protein</fullName>
    </submittedName>
</protein>
<accession>A0ABT3P1C6</accession>
<sequence length="115" mass="12152">MMQATGLGEFSLHARGREILKDEEGFGGFAGVYPAGDRTFVLLTVASGGQVCPAKFRILEMGASGTAISPLFGSCSPNPRVAVAEDGRLRVQIPAWQRQPAQTVSFGDGALRQGR</sequence>
<organism evidence="1 2">
    <name type="scientific">Sabulicella glaciei</name>
    <dbReference type="NCBI Taxonomy" id="2984948"/>
    <lineage>
        <taxon>Bacteria</taxon>
        <taxon>Pseudomonadati</taxon>
        <taxon>Pseudomonadota</taxon>
        <taxon>Alphaproteobacteria</taxon>
        <taxon>Acetobacterales</taxon>
        <taxon>Acetobacteraceae</taxon>
        <taxon>Sabulicella</taxon>
    </lineage>
</organism>
<dbReference type="EMBL" id="JAPFQI010000029">
    <property type="protein sequence ID" value="MCW8088217.1"/>
    <property type="molecule type" value="Genomic_DNA"/>
</dbReference>
<reference evidence="1 2" key="1">
    <citation type="submission" date="2022-10" db="EMBL/GenBank/DDBJ databases">
        <title>Roseococcus glaciei nov., sp. nov., isolated from glacier.</title>
        <authorList>
            <person name="Liu Q."/>
            <person name="Xin Y.-H."/>
        </authorList>
    </citation>
    <scope>NUCLEOTIDE SEQUENCE [LARGE SCALE GENOMIC DNA]</scope>
    <source>
        <strain evidence="1 2">MDT2-1-1</strain>
    </source>
</reference>
<dbReference type="Proteomes" id="UP001526430">
    <property type="component" value="Unassembled WGS sequence"/>
</dbReference>
<name>A0ABT3P1C6_9PROT</name>
<evidence type="ECO:0000313" key="1">
    <source>
        <dbReference type="EMBL" id="MCW8088217.1"/>
    </source>
</evidence>
<proteinExistence type="predicted"/>
<evidence type="ECO:0000313" key="2">
    <source>
        <dbReference type="Proteomes" id="UP001526430"/>
    </source>
</evidence>
<comment type="caution">
    <text evidence="1">The sequence shown here is derived from an EMBL/GenBank/DDBJ whole genome shotgun (WGS) entry which is preliminary data.</text>
</comment>